<dbReference type="PROSITE" id="PS50878">
    <property type="entry name" value="RT_POL"/>
    <property type="match status" value="1"/>
</dbReference>
<evidence type="ECO:0000313" key="2">
    <source>
        <dbReference type="EMBL" id="JAT13012.1"/>
    </source>
</evidence>
<evidence type="ECO:0000259" key="1">
    <source>
        <dbReference type="PROSITE" id="PS50878"/>
    </source>
</evidence>
<dbReference type="GO" id="GO:0071897">
    <property type="term" value="P:DNA biosynthetic process"/>
    <property type="evidence" value="ECO:0007669"/>
    <property type="project" value="UniProtKB-ARBA"/>
</dbReference>
<proteinExistence type="predicted"/>
<dbReference type="AlphaFoldDB" id="A0A1B6LBD3"/>
<name>A0A1B6LBD3_9HEMI</name>
<evidence type="ECO:0000313" key="3">
    <source>
        <dbReference type="EMBL" id="JAT20998.1"/>
    </source>
</evidence>
<dbReference type="EMBL" id="GEBQ01018979">
    <property type="protein sequence ID" value="JAT20998.1"/>
    <property type="molecule type" value="Transcribed_RNA"/>
</dbReference>
<accession>A0A1B6LBD3</accession>
<reference evidence="3" key="1">
    <citation type="submission" date="2015-11" db="EMBL/GenBank/DDBJ databases">
        <title>De novo transcriptome assembly of four potential Pierce s Disease insect vectors from Arizona vineyards.</title>
        <authorList>
            <person name="Tassone E.E."/>
        </authorList>
    </citation>
    <scope>NUCLEOTIDE SEQUENCE</scope>
</reference>
<dbReference type="InterPro" id="IPR043502">
    <property type="entry name" value="DNA/RNA_pol_sf"/>
</dbReference>
<organism evidence="3">
    <name type="scientific">Graphocephala atropunctata</name>
    <dbReference type="NCBI Taxonomy" id="36148"/>
    <lineage>
        <taxon>Eukaryota</taxon>
        <taxon>Metazoa</taxon>
        <taxon>Ecdysozoa</taxon>
        <taxon>Arthropoda</taxon>
        <taxon>Hexapoda</taxon>
        <taxon>Insecta</taxon>
        <taxon>Pterygota</taxon>
        <taxon>Neoptera</taxon>
        <taxon>Paraneoptera</taxon>
        <taxon>Hemiptera</taxon>
        <taxon>Auchenorrhyncha</taxon>
        <taxon>Membracoidea</taxon>
        <taxon>Cicadellidae</taxon>
        <taxon>Cicadellinae</taxon>
        <taxon>Cicadellini</taxon>
        <taxon>Graphocephala</taxon>
    </lineage>
</organism>
<dbReference type="InterPro" id="IPR000477">
    <property type="entry name" value="RT_dom"/>
</dbReference>
<dbReference type="Pfam" id="PF00078">
    <property type="entry name" value="RVT_1"/>
    <property type="match status" value="1"/>
</dbReference>
<sequence>MYHFNVHFPLTKIKVNANCKSWITDSIRNKKATLVSLSAQARDNKDDDTKEMLKCKRKELKQNVMLEKKKFFDRKIECSTNLIKSTWQIINNKLGRKLTGNNSELLLNVNGRQISDPLCMAEVFNSFFSSAVENLILPNLPDNLALNENSQSIHFQVNKSFYLQPVNADVVSAIITSLSNKFSSGHDDISTAILKQCGKVISGPLAHLINSSFVTGIFPDQIKIAKVIPVFKKGDPHDVSCYRPISLLSSFSKVYERVVYNQFVSYLESNCLFDKEQHGFRSGKSVITAATDIVQSIIENVDKKKKVAAIFLDLSQAFDSVSHPKLLQILENFNIDRLTAAWFKSYLTNRKQYVEILKQNGKQVNKFQSSQRLIKYGVPQGSILGPLLFVCYLKGLPSVVMGNGKVCLYADDTNLLVTEDDIKQLELSSFLNISNLIQIIAQKNLLVNYEKTHLMQFSTKQKSNKETNLKILIENHELDQTDSTKFLGLTIDKNLDWTNHVNTILSKISSGLFALRRMSKLSNLKTLKTIYYSLIHSHINFGISLYGGTVKTNLNRILKLQKQAVRIMLNLRWRDSAKIYFAQLQIPTVFASYITATILTAKKFIEISDHPIQRYNTRNSRYRITGHHNLEFYKKSPTYIGLKFIQRLPDHVRSEQSMPKFKKKLITYLTARALYSIEEFYEPDGP</sequence>
<protein>
    <recommendedName>
        <fullName evidence="1">Reverse transcriptase domain-containing protein</fullName>
    </recommendedName>
</protein>
<feature type="domain" description="Reverse transcriptase" evidence="1">
    <location>
        <begin position="211"/>
        <end position="491"/>
    </location>
</feature>
<dbReference type="CDD" id="cd01650">
    <property type="entry name" value="RT_nLTR_like"/>
    <property type="match status" value="1"/>
</dbReference>
<dbReference type="SUPFAM" id="SSF56672">
    <property type="entry name" value="DNA/RNA polymerases"/>
    <property type="match status" value="1"/>
</dbReference>
<dbReference type="PANTHER" id="PTHR33332">
    <property type="entry name" value="REVERSE TRANSCRIPTASE DOMAIN-CONTAINING PROTEIN"/>
    <property type="match status" value="1"/>
</dbReference>
<dbReference type="EMBL" id="GEBQ01026965">
    <property type="protein sequence ID" value="JAT13012.1"/>
    <property type="molecule type" value="Transcribed_RNA"/>
</dbReference>
<gene>
    <name evidence="3" type="ORF">g.44338</name>
    <name evidence="2" type="ORF">g.44345</name>
</gene>